<sequence length="74" mass="8374">MALCVFVSSLHLVNTSPIEYIIEDQNGKTINPMAAGVYYRQIRSPLFPRVGKRMASDELLNSFGHTPFIRVFSQ</sequence>
<organism evidence="2 3">
    <name type="scientific">Fasciola gigantica</name>
    <name type="common">Giant liver fluke</name>
    <dbReference type="NCBI Taxonomy" id="46835"/>
    <lineage>
        <taxon>Eukaryota</taxon>
        <taxon>Metazoa</taxon>
        <taxon>Spiralia</taxon>
        <taxon>Lophotrochozoa</taxon>
        <taxon>Platyhelminthes</taxon>
        <taxon>Trematoda</taxon>
        <taxon>Digenea</taxon>
        <taxon>Plagiorchiida</taxon>
        <taxon>Echinostomata</taxon>
        <taxon>Echinostomatoidea</taxon>
        <taxon>Fasciolidae</taxon>
        <taxon>Fasciola</taxon>
    </lineage>
</organism>
<accession>A0A504YGX2</accession>
<protein>
    <submittedName>
        <fullName evidence="2">Uncharacterized protein</fullName>
    </submittedName>
</protein>
<comment type="caution">
    <text evidence="2">The sequence shown here is derived from an EMBL/GenBank/DDBJ whole genome shotgun (WGS) entry which is preliminary data.</text>
</comment>
<reference evidence="2 3" key="1">
    <citation type="submission" date="2019-04" db="EMBL/GenBank/DDBJ databases">
        <title>Annotation for the trematode Fasciola gigantica.</title>
        <authorList>
            <person name="Choi Y.-J."/>
        </authorList>
    </citation>
    <scope>NUCLEOTIDE SEQUENCE [LARGE SCALE GENOMIC DNA]</scope>
    <source>
        <strain evidence="2">Uganda_cow_1</strain>
    </source>
</reference>
<feature type="signal peptide" evidence="1">
    <location>
        <begin position="1"/>
        <end position="15"/>
    </location>
</feature>
<dbReference type="AlphaFoldDB" id="A0A504YGX2"/>
<dbReference type="OrthoDB" id="10456427at2759"/>
<keyword evidence="3" id="KW-1185">Reference proteome</keyword>
<dbReference type="EMBL" id="SUNJ01008729">
    <property type="protein sequence ID" value="TPP60992.1"/>
    <property type="molecule type" value="Genomic_DNA"/>
</dbReference>
<evidence type="ECO:0000313" key="2">
    <source>
        <dbReference type="EMBL" id="TPP60992.1"/>
    </source>
</evidence>
<gene>
    <name evidence="2" type="ORF">FGIG_05146</name>
</gene>
<evidence type="ECO:0000313" key="3">
    <source>
        <dbReference type="Proteomes" id="UP000316759"/>
    </source>
</evidence>
<proteinExistence type="predicted"/>
<feature type="chain" id="PRO_5021468327" evidence="1">
    <location>
        <begin position="16"/>
        <end position="74"/>
    </location>
</feature>
<dbReference type="Proteomes" id="UP000316759">
    <property type="component" value="Unassembled WGS sequence"/>
</dbReference>
<name>A0A504YGX2_FASGI</name>
<keyword evidence="1" id="KW-0732">Signal</keyword>
<evidence type="ECO:0000256" key="1">
    <source>
        <dbReference type="SAM" id="SignalP"/>
    </source>
</evidence>